<dbReference type="InterPro" id="IPR052180">
    <property type="entry name" value="NhaC_Na-H+_Antiporter"/>
</dbReference>
<feature type="domain" description="Na+/H+ antiporter NhaC-like C-terminal" evidence="10">
    <location>
        <begin position="169"/>
        <end position="432"/>
    </location>
</feature>
<keyword evidence="4" id="KW-1003">Cell membrane</keyword>
<dbReference type="Proteomes" id="UP001597227">
    <property type="component" value="Unassembled WGS sequence"/>
</dbReference>
<evidence type="ECO:0000256" key="6">
    <source>
        <dbReference type="ARBA" id="ARBA00022989"/>
    </source>
</evidence>
<evidence type="ECO:0000256" key="4">
    <source>
        <dbReference type="ARBA" id="ARBA00022475"/>
    </source>
</evidence>
<dbReference type="EMBL" id="JBHUEK010000007">
    <property type="protein sequence ID" value="MFD1778039.1"/>
    <property type="molecule type" value="Genomic_DNA"/>
</dbReference>
<comment type="subcellular location">
    <subcellularLocation>
        <location evidence="1">Cell membrane</location>
        <topology evidence="1">Multi-pass membrane protein</topology>
    </subcellularLocation>
</comment>
<keyword evidence="2" id="KW-0813">Transport</keyword>
<keyword evidence="5 9" id="KW-0812">Transmembrane</keyword>
<name>A0ABW4MKB2_9BACI</name>
<feature type="transmembrane region" description="Helical" evidence="9">
    <location>
        <begin position="243"/>
        <end position="272"/>
    </location>
</feature>
<feature type="transmembrane region" description="Helical" evidence="9">
    <location>
        <begin position="194"/>
        <end position="215"/>
    </location>
</feature>
<evidence type="ECO:0000313" key="12">
    <source>
        <dbReference type="Proteomes" id="UP001597227"/>
    </source>
</evidence>
<feature type="transmembrane region" description="Helical" evidence="9">
    <location>
        <begin position="415"/>
        <end position="436"/>
    </location>
</feature>
<proteinExistence type="inferred from homology"/>
<feature type="transmembrane region" description="Helical" evidence="9">
    <location>
        <begin position="284"/>
        <end position="311"/>
    </location>
</feature>
<reference evidence="12" key="1">
    <citation type="journal article" date="2019" name="Int. J. Syst. Evol. Microbiol.">
        <title>The Global Catalogue of Microorganisms (GCM) 10K type strain sequencing project: providing services to taxonomists for standard genome sequencing and annotation.</title>
        <authorList>
            <consortium name="The Broad Institute Genomics Platform"/>
            <consortium name="The Broad Institute Genome Sequencing Center for Infectious Disease"/>
            <person name="Wu L."/>
            <person name="Ma J."/>
        </authorList>
    </citation>
    <scope>NUCLEOTIDE SEQUENCE [LARGE SCALE GENOMIC DNA]</scope>
    <source>
        <strain evidence="12">CCUG 15531</strain>
    </source>
</reference>
<dbReference type="Pfam" id="PF03553">
    <property type="entry name" value="Na_H_antiporter"/>
    <property type="match status" value="1"/>
</dbReference>
<evidence type="ECO:0000256" key="9">
    <source>
        <dbReference type="SAM" id="Phobius"/>
    </source>
</evidence>
<gene>
    <name evidence="11" type="ORF">ACFSFW_05115</name>
</gene>
<feature type="transmembrane region" description="Helical" evidence="9">
    <location>
        <begin position="389"/>
        <end position="409"/>
    </location>
</feature>
<dbReference type="InterPro" id="IPR018461">
    <property type="entry name" value="Na/H_Antiport_NhaC-like_C"/>
</dbReference>
<evidence type="ECO:0000259" key="10">
    <source>
        <dbReference type="Pfam" id="PF03553"/>
    </source>
</evidence>
<keyword evidence="6 9" id="KW-1133">Transmembrane helix</keyword>
<keyword evidence="7 9" id="KW-0472">Membrane</keyword>
<feature type="transmembrane region" description="Helical" evidence="9">
    <location>
        <begin position="76"/>
        <end position="94"/>
    </location>
</feature>
<dbReference type="PANTHER" id="PTHR33451">
    <property type="entry name" value="MALATE-2H(+)/NA(+)-LACTATE ANTIPORTER"/>
    <property type="match status" value="1"/>
</dbReference>
<protein>
    <submittedName>
        <fullName evidence="11">Na+/H+ antiporter NhaC family protein</fullName>
    </submittedName>
</protein>
<feature type="transmembrane region" description="Helical" evidence="9">
    <location>
        <begin position="114"/>
        <end position="140"/>
    </location>
</feature>
<organism evidence="11 12">
    <name type="scientific">Fredinandcohnia salidurans</name>
    <dbReference type="NCBI Taxonomy" id="2595041"/>
    <lineage>
        <taxon>Bacteria</taxon>
        <taxon>Bacillati</taxon>
        <taxon>Bacillota</taxon>
        <taxon>Bacilli</taxon>
        <taxon>Bacillales</taxon>
        <taxon>Bacillaceae</taxon>
        <taxon>Fredinandcohnia</taxon>
    </lineage>
</organism>
<comment type="caution">
    <text evidence="11">The sequence shown here is derived from an EMBL/GenBank/DDBJ whole genome shotgun (WGS) entry which is preliminary data.</text>
</comment>
<keyword evidence="3" id="KW-0050">Antiport</keyword>
<evidence type="ECO:0000256" key="2">
    <source>
        <dbReference type="ARBA" id="ARBA00022448"/>
    </source>
</evidence>
<sequence length="452" mass="49741">MKAVGVKKLNNDRFTLSQICMLIIITLAGVLLSVSFHIPLFIGFLPGFVFLISLIKRKGRSLREIWKICSKGISKTQTVILILFLVSFILPSWYEAGTIQVLVSVALQIITPDHFFLLSFIIAMLFSMTLGTSIGTLSAVGIPIMSSAISIDLAPHIVAGALLSGAFVGDRTSPFSSAFQLLSHTVEISNKKQFHAMALTTIPAILISIVFYSYLDSQYGLNQGDLTAFNWEELSLMKLLPPLILMVVVLFRKGIVYAFLSSIIVASIISLIDGSTFYQLFHALFFGIKGMGGGLINMYMLLIFLALAGAYNGLLEEYRVIQPLVDGWLHQSKTLVEDSVKTIIATFGISLIAANQTLPIILTGRTLLPHWINNRTKADLARVMADSTMLFPGMIPWSVLTIMCSTVLGLPVTTYLPYAIFLWSLPFITIVVSILIQSRSNKRSKGYVQRAS</sequence>
<comment type="similarity">
    <text evidence="8">Belongs to the NhaC Na(+)/H(+) (TC 2.A.35) antiporter family.</text>
</comment>
<evidence type="ECO:0000256" key="5">
    <source>
        <dbReference type="ARBA" id="ARBA00022692"/>
    </source>
</evidence>
<dbReference type="PANTHER" id="PTHR33451:SF5">
    <property type="entry name" value="NA+_H+ ANTIPORTER"/>
    <property type="match status" value="1"/>
</dbReference>
<dbReference type="RefSeq" id="WP_388035714.1">
    <property type="nucleotide sequence ID" value="NZ_JBHUEK010000007.1"/>
</dbReference>
<accession>A0ABW4MKB2</accession>
<evidence type="ECO:0000313" key="11">
    <source>
        <dbReference type="EMBL" id="MFD1778039.1"/>
    </source>
</evidence>
<feature type="transmembrane region" description="Helical" evidence="9">
    <location>
        <begin position="12"/>
        <end position="32"/>
    </location>
</feature>
<feature type="transmembrane region" description="Helical" evidence="9">
    <location>
        <begin position="38"/>
        <end position="55"/>
    </location>
</feature>
<keyword evidence="12" id="KW-1185">Reference proteome</keyword>
<evidence type="ECO:0000256" key="3">
    <source>
        <dbReference type="ARBA" id="ARBA00022449"/>
    </source>
</evidence>
<evidence type="ECO:0000256" key="7">
    <source>
        <dbReference type="ARBA" id="ARBA00023136"/>
    </source>
</evidence>
<evidence type="ECO:0000256" key="8">
    <source>
        <dbReference type="ARBA" id="ARBA00038435"/>
    </source>
</evidence>
<evidence type="ECO:0000256" key="1">
    <source>
        <dbReference type="ARBA" id="ARBA00004651"/>
    </source>
</evidence>